<sequence>WYQNPLFDRYWHHYRETLGWFQRHKQVLYELEHGVERSCERDGACERRTGSKRWQGRYDESRKRRRSVAEPPSPPCGDEEDYSDDQRGPEEELEMEVTEEMIAFFAQSERHRRELRAARESRDNEDKAREESSTTLSGPRPDDGPMSAGQRLSRRTAEMKSLYGKSAAMIHGMETAMQLSCDRFRDTKQPKHWPNIPLKL</sequence>
<reference evidence="2" key="1">
    <citation type="journal article" date="2015" name="Sci. Rep.">
        <title>Tissue- and time-dependent transcription in Ixodes ricinus salivary glands and midguts when blood feeding on the vertebrate host.</title>
        <authorList>
            <person name="Kotsyfakis M."/>
            <person name="Schwarz A."/>
            <person name="Erhart J."/>
            <person name="Ribeiro J.M."/>
        </authorList>
    </citation>
    <scope>NUCLEOTIDE SEQUENCE</scope>
    <source>
        <tissue evidence="2">Salivary gland and midgut</tissue>
    </source>
</reference>
<evidence type="ECO:0008006" key="3">
    <source>
        <dbReference type="Google" id="ProtNLM"/>
    </source>
</evidence>
<evidence type="ECO:0000313" key="2">
    <source>
        <dbReference type="EMBL" id="JAB73966.1"/>
    </source>
</evidence>
<dbReference type="InterPro" id="IPR034754">
    <property type="entry name" value="GEMIN8"/>
</dbReference>
<accession>V5IEB0</accession>
<dbReference type="PANTHER" id="PTHR16238:SF7">
    <property type="entry name" value="GEM-ASSOCIATED PROTEIN 8"/>
    <property type="match status" value="1"/>
</dbReference>
<feature type="region of interest" description="Disordered" evidence="1">
    <location>
        <begin position="113"/>
        <end position="155"/>
    </location>
</feature>
<dbReference type="PANTHER" id="PTHR16238">
    <property type="entry name" value="GEM-ASSOCIATED PROTEIN 8"/>
    <property type="match status" value="1"/>
</dbReference>
<dbReference type="GO" id="GO:0032797">
    <property type="term" value="C:SMN complex"/>
    <property type="evidence" value="ECO:0007669"/>
    <property type="project" value="InterPro"/>
</dbReference>
<dbReference type="AlphaFoldDB" id="V5IEB0"/>
<evidence type="ECO:0000256" key="1">
    <source>
        <dbReference type="SAM" id="MobiDB-lite"/>
    </source>
</evidence>
<proteinExistence type="evidence at transcript level"/>
<dbReference type="EMBL" id="GANP01010502">
    <property type="protein sequence ID" value="JAB73966.1"/>
    <property type="molecule type" value="mRNA"/>
</dbReference>
<feature type="non-terminal residue" evidence="2">
    <location>
        <position position="1"/>
    </location>
</feature>
<feature type="compositionally biased region" description="Basic and acidic residues" evidence="1">
    <location>
        <begin position="113"/>
        <end position="132"/>
    </location>
</feature>
<feature type="region of interest" description="Disordered" evidence="1">
    <location>
        <begin position="50"/>
        <end position="94"/>
    </location>
</feature>
<organism evidence="2">
    <name type="scientific">Ixodes ricinus</name>
    <name type="common">Common tick</name>
    <name type="synonym">Acarus ricinus</name>
    <dbReference type="NCBI Taxonomy" id="34613"/>
    <lineage>
        <taxon>Eukaryota</taxon>
        <taxon>Metazoa</taxon>
        <taxon>Ecdysozoa</taxon>
        <taxon>Arthropoda</taxon>
        <taxon>Chelicerata</taxon>
        <taxon>Arachnida</taxon>
        <taxon>Acari</taxon>
        <taxon>Parasitiformes</taxon>
        <taxon>Ixodida</taxon>
        <taxon>Ixodoidea</taxon>
        <taxon>Ixodidae</taxon>
        <taxon>Ixodinae</taxon>
        <taxon>Ixodes</taxon>
    </lineage>
</organism>
<dbReference type="GO" id="GO:0000387">
    <property type="term" value="P:spliceosomal snRNP assembly"/>
    <property type="evidence" value="ECO:0007669"/>
    <property type="project" value="InterPro"/>
</dbReference>
<name>V5IEB0_IXORI</name>
<dbReference type="Pfam" id="PF15348">
    <property type="entry name" value="GEMIN8"/>
    <property type="match status" value="1"/>
</dbReference>
<protein>
    <recommendedName>
        <fullName evidence="3">Gem-associated protein 8</fullName>
    </recommendedName>
</protein>